<protein>
    <submittedName>
        <fullName evidence="4">Amino acid ABC transporter substrate-binding protein, PAAT family</fullName>
    </submittedName>
</protein>
<evidence type="ECO:0000313" key="4">
    <source>
        <dbReference type="EMBL" id="SMC21048.1"/>
    </source>
</evidence>
<dbReference type="PANTHER" id="PTHR35936">
    <property type="entry name" value="MEMBRANE-BOUND LYTIC MUREIN TRANSGLYCOSYLASE F"/>
    <property type="match status" value="1"/>
</dbReference>
<dbReference type="EMBL" id="FWXF01000004">
    <property type="protein sequence ID" value="SMC21048.1"/>
    <property type="molecule type" value="Genomic_DNA"/>
</dbReference>
<keyword evidence="5" id="KW-1185">Reference proteome</keyword>
<dbReference type="SUPFAM" id="SSF53850">
    <property type="entry name" value="Periplasmic binding protein-like II"/>
    <property type="match status" value="1"/>
</dbReference>
<dbReference type="SMART" id="SM00062">
    <property type="entry name" value="PBPb"/>
    <property type="match status" value="1"/>
</dbReference>
<feature type="domain" description="Solute-binding protein family 3/N-terminal" evidence="3">
    <location>
        <begin position="31"/>
        <end position="254"/>
    </location>
</feature>
<evidence type="ECO:0000313" key="5">
    <source>
        <dbReference type="Proteomes" id="UP000192783"/>
    </source>
</evidence>
<dbReference type="AlphaFoldDB" id="A0A1W1XBJ0"/>
<dbReference type="InterPro" id="IPR001638">
    <property type="entry name" value="Solute-binding_3/MltF_N"/>
</dbReference>
<gene>
    <name evidence="4" type="ORF">SAMN02746041_01110</name>
</gene>
<dbReference type="Proteomes" id="UP000192783">
    <property type="component" value="Unassembled WGS sequence"/>
</dbReference>
<dbReference type="CDD" id="cd13530">
    <property type="entry name" value="PBP2_peptides_like"/>
    <property type="match status" value="1"/>
</dbReference>
<organism evidence="4 5">
    <name type="scientific">Desulfacinum hydrothermale DSM 13146</name>
    <dbReference type="NCBI Taxonomy" id="1121390"/>
    <lineage>
        <taxon>Bacteria</taxon>
        <taxon>Pseudomonadati</taxon>
        <taxon>Thermodesulfobacteriota</taxon>
        <taxon>Syntrophobacteria</taxon>
        <taxon>Syntrophobacterales</taxon>
        <taxon>Syntrophobacteraceae</taxon>
        <taxon>Desulfacinum</taxon>
    </lineage>
</organism>
<evidence type="ECO:0000256" key="1">
    <source>
        <dbReference type="ARBA" id="ARBA00022729"/>
    </source>
</evidence>
<reference evidence="4 5" key="1">
    <citation type="submission" date="2017-04" db="EMBL/GenBank/DDBJ databases">
        <authorList>
            <person name="Afonso C.L."/>
            <person name="Miller P.J."/>
            <person name="Scott M.A."/>
            <person name="Spackman E."/>
            <person name="Goraichik I."/>
            <person name="Dimitrov K.M."/>
            <person name="Suarez D.L."/>
            <person name="Swayne D.E."/>
        </authorList>
    </citation>
    <scope>NUCLEOTIDE SEQUENCE [LARGE SCALE GENOMIC DNA]</scope>
    <source>
        <strain evidence="4 5">DSM 13146</strain>
    </source>
</reference>
<accession>A0A1W1XBJ0</accession>
<sequence>MKRRVAVMALVLSLLALPLLGAGSVLAEEKVYINGIDANYPPFTFIDATGKPDGLDIKAVEWIAKEMGFKVRHQPTDWAAIIPSLQAKKIDFIASGMSVTPERQKKVDFTIPYHKTVMVLVARKDSNLTVEEAMASGRKMGVQRGTSEAKWIEDNLLKKGKEFELRHYDSAPLAMEDIVNGRLDTAAVSLTSAQEAMEKGLPLKVLGSYGQPDDITAYAVRKGDTELLNLLNEGLKRLMATPYWKELKEKYGVE</sequence>
<evidence type="ECO:0000256" key="2">
    <source>
        <dbReference type="SAM" id="SignalP"/>
    </source>
</evidence>
<dbReference type="RefSeq" id="WP_084056875.1">
    <property type="nucleotide sequence ID" value="NZ_FWXF01000004.1"/>
</dbReference>
<dbReference type="Pfam" id="PF00497">
    <property type="entry name" value="SBP_bac_3"/>
    <property type="match status" value="1"/>
</dbReference>
<dbReference type="PANTHER" id="PTHR35936:SF17">
    <property type="entry name" value="ARGININE-BINDING EXTRACELLULAR PROTEIN ARTP"/>
    <property type="match status" value="1"/>
</dbReference>
<name>A0A1W1XBJ0_9BACT</name>
<feature type="signal peptide" evidence="2">
    <location>
        <begin position="1"/>
        <end position="27"/>
    </location>
</feature>
<evidence type="ECO:0000259" key="3">
    <source>
        <dbReference type="SMART" id="SM00062"/>
    </source>
</evidence>
<dbReference type="Gene3D" id="3.40.190.10">
    <property type="entry name" value="Periplasmic binding protein-like II"/>
    <property type="match status" value="2"/>
</dbReference>
<feature type="chain" id="PRO_5010730771" evidence="2">
    <location>
        <begin position="28"/>
        <end position="254"/>
    </location>
</feature>
<proteinExistence type="predicted"/>
<dbReference type="OrthoDB" id="5431130at2"/>
<keyword evidence="1 2" id="KW-0732">Signal</keyword>
<dbReference type="STRING" id="1121390.SAMN02746041_01110"/>